<comment type="similarity">
    <text evidence="2">Belongs to the hyi family.</text>
</comment>
<dbReference type="Pfam" id="PF01261">
    <property type="entry name" value="AP_endonuc_2"/>
    <property type="match status" value="1"/>
</dbReference>
<dbReference type="AlphaFoldDB" id="A0A1W9HX00"/>
<dbReference type="RefSeq" id="WP_376802344.1">
    <property type="nucleotide sequence ID" value="NZ_DBNB01000034.1"/>
</dbReference>
<evidence type="ECO:0000313" key="5">
    <source>
        <dbReference type="EMBL" id="OQW51852.1"/>
    </source>
</evidence>
<feature type="domain" description="Xylose isomerase-like TIM barrel" evidence="4">
    <location>
        <begin position="22"/>
        <end position="254"/>
    </location>
</feature>
<dbReference type="PIRSF" id="PIRSF006241">
    <property type="entry name" value="HyI"/>
    <property type="match status" value="1"/>
</dbReference>
<feature type="active site" description="Proton donor/acceptor" evidence="3">
    <location>
        <position position="142"/>
    </location>
</feature>
<evidence type="ECO:0000256" key="3">
    <source>
        <dbReference type="PIRSR" id="PIRSR006241-50"/>
    </source>
</evidence>
<dbReference type="InterPro" id="IPR013022">
    <property type="entry name" value="Xyl_isomerase-like_TIM-brl"/>
</dbReference>
<feature type="active site" description="Proton donor/acceptor" evidence="3">
    <location>
        <position position="239"/>
    </location>
</feature>
<dbReference type="STRING" id="1827387.A4S15_10025"/>
<name>A0A1W9HX00_9HYPH</name>
<comment type="caution">
    <text evidence="5">The sequence shown here is derived from an EMBL/GenBank/DDBJ whole genome shotgun (WGS) entry which is preliminary data.</text>
</comment>
<evidence type="ECO:0000256" key="1">
    <source>
        <dbReference type="ARBA" id="ARBA00023235"/>
    </source>
</evidence>
<organism evidence="5 6">
    <name type="scientific">Candidatus Raskinella chloraquaticus</name>
    <dbReference type="NCBI Taxonomy" id="1951219"/>
    <lineage>
        <taxon>Bacteria</taxon>
        <taxon>Pseudomonadati</taxon>
        <taxon>Pseudomonadota</taxon>
        <taxon>Alphaproteobacteria</taxon>
        <taxon>Hyphomicrobiales</taxon>
        <taxon>Phreatobacteraceae</taxon>
        <taxon>Candidatus Raskinella</taxon>
    </lineage>
</organism>
<proteinExistence type="inferred from homology"/>
<dbReference type="NCBIfam" id="NF043033">
    <property type="entry name" value="OxoTetrIsom"/>
    <property type="match status" value="1"/>
</dbReference>
<dbReference type="InterPro" id="IPR050417">
    <property type="entry name" value="Sugar_Epim/Isomerase"/>
</dbReference>
<dbReference type="Gene3D" id="3.20.20.150">
    <property type="entry name" value="Divalent-metal-dependent TIM barrel enzymes"/>
    <property type="match status" value="1"/>
</dbReference>
<dbReference type="InterPro" id="IPR036237">
    <property type="entry name" value="Xyl_isomerase-like_sf"/>
</dbReference>
<gene>
    <name evidence="5" type="ORF">A4S15_10025</name>
</gene>
<dbReference type="Proteomes" id="UP000192872">
    <property type="component" value="Unassembled WGS sequence"/>
</dbReference>
<dbReference type="EMBL" id="LWDL01000017">
    <property type="protein sequence ID" value="OQW51852.1"/>
    <property type="molecule type" value="Genomic_DNA"/>
</dbReference>
<protein>
    <submittedName>
        <fullName evidence="5">Hydroxypyruvate isomerase</fullName>
    </submittedName>
</protein>
<evidence type="ECO:0000259" key="4">
    <source>
        <dbReference type="Pfam" id="PF01261"/>
    </source>
</evidence>
<keyword evidence="5" id="KW-0670">Pyruvate</keyword>
<accession>A0A1W9HX00</accession>
<dbReference type="FunFam" id="3.20.20.150:FF:000007">
    <property type="entry name" value="Hydroxypyruvate isomerase"/>
    <property type="match status" value="1"/>
</dbReference>
<dbReference type="GO" id="GO:0046487">
    <property type="term" value="P:glyoxylate metabolic process"/>
    <property type="evidence" value="ECO:0007669"/>
    <property type="project" value="TreeGrafter"/>
</dbReference>
<dbReference type="GO" id="GO:0008903">
    <property type="term" value="F:hydroxypyruvate isomerase activity"/>
    <property type="evidence" value="ECO:0007669"/>
    <property type="project" value="TreeGrafter"/>
</dbReference>
<dbReference type="PANTHER" id="PTHR43489">
    <property type="entry name" value="ISOMERASE"/>
    <property type="match status" value="1"/>
</dbReference>
<dbReference type="InterPro" id="IPR053398">
    <property type="entry name" value="HPT_OtnI_isomerases"/>
</dbReference>
<dbReference type="InterPro" id="IPR026040">
    <property type="entry name" value="HyI-like"/>
</dbReference>
<sequence>MPRFAANLSMMFTEYAFLERFGAAARAGFAAVEFLFPYEFAPQDIAAQLRDHDLQLALFNAPPGDFAKGERGIAALAGRESEFDRGFDQALLYADHLKCPTIHVMAGLVADKDRDQAFERYVASLTRVAARAASAGVTIVLEPINTRDMPGYLINRSAEARQAIAAVGAKNIRLQLDLYHRQIMEGDLSRAILDNSDITGHVQIAGPPDRHEPDSGEIRFDPLFALLDQQGYAGYVGCEYRPRGRTEEGLSWFAPYRRQA</sequence>
<evidence type="ECO:0000256" key="2">
    <source>
        <dbReference type="PIRNR" id="PIRNR006241"/>
    </source>
</evidence>
<evidence type="ECO:0000313" key="6">
    <source>
        <dbReference type="Proteomes" id="UP000192872"/>
    </source>
</evidence>
<dbReference type="SUPFAM" id="SSF51658">
    <property type="entry name" value="Xylose isomerase-like"/>
    <property type="match status" value="1"/>
</dbReference>
<keyword evidence="1 2" id="KW-0413">Isomerase</keyword>
<dbReference type="PANTHER" id="PTHR43489:SF6">
    <property type="entry name" value="HYDROXYPYRUVATE ISOMERASE-RELATED"/>
    <property type="match status" value="1"/>
</dbReference>
<reference evidence="5 6" key="1">
    <citation type="journal article" date="2017" name="Water Res.">
        <title>Comammox in drinking water systems.</title>
        <authorList>
            <person name="Wang Y."/>
            <person name="Ma L."/>
            <person name="Mao Y."/>
            <person name="Jiang X."/>
            <person name="Xia Y."/>
            <person name="Yu K."/>
            <person name="Li B."/>
            <person name="Zhang T."/>
        </authorList>
    </citation>
    <scope>NUCLEOTIDE SEQUENCE [LARGE SCALE GENOMIC DNA]</scope>
    <source>
        <strain evidence="5">SG_bin8</strain>
    </source>
</reference>